<proteinExistence type="inferred from homology"/>
<accession>A0A6J4IKN3</accession>
<evidence type="ECO:0000259" key="3">
    <source>
        <dbReference type="Pfam" id="PF05532"/>
    </source>
</evidence>
<evidence type="ECO:0000256" key="1">
    <source>
        <dbReference type="ARBA" id="ARBA00009129"/>
    </source>
</evidence>
<dbReference type="EMBL" id="CADCTB010000148">
    <property type="protein sequence ID" value="CAA9254878.1"/>
    <property type="molecule type" value="Genomic_DNA"/>
</dbReference>
<feature type="domain" description="CsbD-like" evidence="3">
    <location>
        <begin position="4"/>
        <end position="51"/>
    </location>
</feature>
<dbReference type="Gene3D" id="1.10.1470.10">
    <property type="entry name" value="YjbJ"/>
    <property type="match status" value="1"/>
</dbReference>
<gene>
    <name evidence="4" type="ORF">AVDCRST_MAG10-2428</name>
</gene>
<protein>
    <recommendedName>
        <fullName evidence="3">CsbD-like domain-containing protein</fullName>
    </recommendedName>
</protein>
<organism evidence="4">
    <name type="scientific">uncultured Acidimicrobiales bacterium</name>
    <dbReference type="NCBI Taxonomy" id="310071"/>
    <lineage>
        <taxon>Bacteria</taxon>
        <taxon>Bacillati</taxon>
        <taxon>Actinomycetota</taxon>
        <taxon>Acidimicrobiia</taxon>
        <taxon>Acidimicrobiales</taxon>
        <taxon>environmental samples</taxon>
    </lineage>
</organism>
<feature type="compositionally biased region" description="Basic and acidic residues" evidence="2">
    <location>
        <begin position="26"/>
        <end position="37"/>
    </location>
</feature>
<comment type="similarity">
    <text evidence="1">Belongs to the UPF0337 (CsbD) family.</text>
</comment>
<dbReference type="SUPFAM" id="SSF69047">
    <property type="entry name" value="Hypothetical protein YjbJ"/>
    <property type="match status" value="1"/>
</dbReference>
<evidence type="ECO:0000313" key="4">
    <source>
        <dbReference type="EMBL" id="CAA9254878.1"/>
    </source>
</evidence>
<feature type="compositionally biased region" description="Basic and acidic residues" evidence="2">
    <location>
        <begin position="1"/>
        <end position="16"/>
    </location>
</feature>
<dbReference type="Pfam" id="PF05532">
    <property type="entry name" value="CsbD"/>
    <property type="match status" value="1"/>
</dbReference>
<sequence>MVDNTDDLKGRVKEAAGDLTDDEDLQREGKVDQGKGKVKDVIDDIGDKFKK</sequence>
<reference evidence="4" key="1">
    <citation type="submission" date="2020-02" db="EMBL/GenBank/DDBJ databases">
        <authorList>
            <person name="Meier V. D."/>
        </authorList>
    </citation>
    <scope>NUCLEOTIDE SEQUENCE</scope>
    <source>
        <strain evidence="4">AVDCRST_MAG10</strain>
    </source>
</reference>
<name>A0A6J4IKN3_9ACTN</name>
<dbReference type="InterPro" id="IPR008462">
    <property type="entry name" value="CsbD"/>
</dbReference>
<dbReference type="AlphaFoldDB" id="A0A6J4IKN3"/>
<feature type="region of interest" description="Disordered" evidence="2">
    <location>
        <begin position="1"/>
        <end position="37"/>
    </location>
</feature>
<evidence type="ECO:0000256" key="2">
    <source>
        <dbReference type="SAM" id="MobiDB-lite"/>
    </source>
</evidence>
<dbReference type="InterPro" id="IPR036629">
    <property type="entry name" value="YjbJ_sf"/>
</dbReference>